<evidence type="ECO:0000313" key="3">
    <source>
        <dbReference type="Proteomes" id="UP000007069"/>
    </source>
</evidence>
<dbReference type="STRING" id="456327.BJD11_19185"/>
<dbReference type="InterPro" id="IPR007454">
    <property type="entry name" value="UPF0250_YbeD-like"/>
</dbReference>
<name>Q3BXQ5_XANE5</name>
<dbReference type="HOGENOM" id="CLU_1610132_0_0_6"/>
<evidence type="ECO:0000313" key="2">
    <source>
        <dbReference type="EMBL" id="CAJ22358.1"/>
    </source>
</evidence>
<dbReference type="EMBL" id="AM039952">
    <property type="protein sequence ID" value="CAJ22358.1"/>
    <property type="molecule type" value="Genomic_DNA"/>
</dbReference>
<dbReference type="NCBIfam" id="NF002066">
    <property type="entry name" value="PRK00907.1"/>
    <property type="match status" value="1"/>
</dbReference>
<dbReference type="Pfam" id="PF04359">
    <property type="entry name" value="DUF493"/>
    <property type="match status" value="1"/>
</dbReference>
<reference evidence="2 3" key="1">
    <citation type="journal article" date="2005" name="J. Bacteriol.">
        <title>Insights into genome plasticity and pathogenicity of the plant pathogenic Bacterium Xanthomonas campestris pv. vesicatoria revealed by the complete genome sequence.</title>
        <authorList>
            <person name="Thieme F."/>
            <person name="Koebnik R."/>
            <person name="Bekel T."/>
            <person name="Berger C."/>
            <person name="Boch J."/>
            <person name="Buettner D."/>
            <person name="Caldana C."/>
            <person name="Gaigalat L."/>
            <person name="Goesmann A."/>
            <person name="Kay S."/>
            <person name="Kirchner O."/>
            <person name="Lanz C."/>
            <person name="Linke B."/>
            <person name="McHardy A.C."/>
            <person name="Meyer F."/>
            <person name="Mittenhuber G."/>
            <person name="Nies D.H."/>
            <person name="Niesbach-Kloesgen U."/>
            <person name="Patschkowski T."/>
            <person name="Rueckert C."/>
            <person name="Rupp O."/>
            <person name="Schneicker S."/>
            <person name="Schuster S.C."/>
            <person name="Vorhoelter F.J."/>
            <person name="Weber E."/>
            <person name="Puehler A."/>
            <person name="Bonas U."/>
            <person name="Bartels D."/>
            <person name="Kaiser O."/>
        </authorList>
    </citation>
    <scope>NUCLEOTIDE SEQUENCE [LARGE SCALE GENOMIC DNA]</scope>
    <source>
        <strain evidence="2 3">85-10</strain>
    </source>
</reference>
<dbReference type="Gene3D" id="3.30.70.260">
    <property type="match status" value="1"/>
</dbReference>
<dbReference type="eggNOG" id="COG2921">
    <property type="taxonomic scope" value="Bacteria"/>
</dbReference>
<comment type="similarity">
    <text evidence="1">Belongs to the UPF0250 family.</text>
</comment>
<dbReference type="SUPFAM" id="SSF117991">
    <property type="entry name" value="YbeD/HP0495-like"/>
    <property type="match status" value="1"/>
</dbReference>
<organism evidence="3">
    <name type="scientific">Xanthomonas euvesicatoria pv. vesicatoria (strain 85-10)</name>
    <name type="common">Xanthomonas campestris pv. vesicatoria</name>
    <dbReference type="NCBI Taxonomy" id="316273"/>
    <lineage>
        <taxon>Bacteria</taxon>
        <taxon>Pseudomonadati</taxon>
        <taxon>Pseudomonadota</taxon>
        <taxon>Gammaproteobacteria</taxon>
        <taxon>Lysobacterales</taxon>
        <taxon>Lysobacteraceae</taxon>
        <taxon>Xanthomonas</taxon>
    </lineage>
</organism>
<dbReference type="AlphaFoldDB" id="Q3BXQ5"/>
<accession>Q3BXQ5</accession>
<dbReference type="Proteomes" id="UP000007069">
    <property type="component" value="Chromosome"/>
</dbReference>
<dbReference type="InterPro" id="IPR027471">
    <property type="entry name" value="YbeD-like_sf"/>
</dbReference>
<protein>
    <recommendedName>
        <fullName evidence="1">UPF0250 protein XCV0727</fullName>
    </recommendedName>
</protein>
<evidence type="ECO:0000256" key="1">
    <source>
        <dbReference type="HAMAP-Rule" id="MF_00659"/>
    </source>
</evidence>
<proteinExistence type="inferred from homology"/>
<sequence>MRRVKCVAATAASAASARDRVASYPWLRSVHQRGCVTFLESSVPIACRRYRPARRGDRLQKLGFAHRRPDNGRMDISTDNPDHGFQFPGTFELSAMGTAERGLETELPRLLAATGVELLQESVSWKHSSSGKYVSVKIGFRAESREQFEAAHQALRDHPEVKWTL</sequence>
<dbReference type="KEGG" id="xcv:XCV0727"/>
<gene>
    <name evidence="2" type="ordered locus">XCV0727</name>
</gene>
<dbReference type="HAMAP" id="MF_00659">
    <property type="entry name" value="UPF0250"/>
    <property type="match status" value="1"/>
</dbReference>